<dbReference type="Proteomes" id="UP000245981">
    <property type="component" value="Unassembled WGS sequence"/>
</dbReference>
<dbReference type="GO" id="GO:0050532">
    <property type="term" value="F:2-phosphosulfolactate phosphatase activity"/>
    <property type="evidence" value="ECO:0007669"/>
    <property type="project" value="UniProtKB-EC"/>
</dbReference>
<dbReference type="Gene3D" id="3.90.1560.10">
    <property type="entry name" value="ComB-like"/>
    <property type="match status" value="1"/>
</dbReference>
<dbReference type="EMBL" id="QGHF01000003">
    <property type="protein sequence ID" value="PWK98763.1"/>
    <property type="molecule type" value="Genomic_DNA"/>
</dbReference>
<keyword evidence="5" id="KW-0378">Hydrolase</keyword>
<dbReference type="RefSeq" id="WP_109717044.1">
    <property type="nucleotide sequence ID" value="NZ_QGHF01000003.1"/>
</dbReference>
<comment type="cofactor">
    <cofactor evidence="1">
        <name>Mg(2+)</name>
        <dbReference type="ChEBI" id="CHEBI:18420"/>
    </cofactor>
</comment>
<dbReference type="GO" id="GO:0050545">
    <property type="term" value="F:sulfopyruvate decarboxylase activity"/>
    <property type="evidence" value="ECO:0007669"/>
    <property type="project" value="TreeGrafter"/>
</dbReference>
<dbReference type="OrthoDB" id="8588453at2"/>
<dbReference type="PANTHER" id="PTHR37311">
    <property type="entry name" value="2-PHOSPHOSULFOLACTATE PHOSPHATASE-RELATED"/>
    <property type="match status" value="1"/>
</dbReference>
<comment type="catalytic activity">
    <reaction evidence="7">
        <text>(2R)-O-phospho-3-sulfolactate + H2O = (2R)-3-sulfolactate + phosphate</text>
        <dbReference type="Rhea" id="RHEA:23416"/>
        <dbReference type="ChEBI" id="CHEBI:15377"/>
        <dbReference type="ChEBI" id="CHEBI:15597"/>
        <dbReference type="ChEBI" id="CHEBI:43474"/>
        <dbReference type="ChEBI" id="CHEBI:58738"/>
        <dbReference type="EC" id="3.1.3.71"/>
    </reaction>
</comment>
<evidence type="ECO:0000256" key="1">
    <source>
        <dbReference type="ARBA" id="ARBA00001946"/>
    </source>
</evidence>
<reference evidence="8 9" key="1">
    <citation type="submission" date="2018-05" db="EMBL/GenBank/DDBJ databases">
        <title>Genomic Encyclopedia of Type Strains, Phase IV (KMG-V): Genome sequencing to study the core and pangenomes of soil and plant-associated prokaryotes.</title>
        <authorList>
            <person name="Whitman W."/>
        </authorList>
    </citation>
    <scope>NUCLEOTIDE SEQUENCE [LARGE SCALE GENOMIC DNA]</scope>
    <source>
        <strain evidence="8 9">PNA 200-10</strain>
    </source>
</reference>
<organism evidence="8 9">
    <name type="scientific">Pantoea allii</name>
    <dbReference type="NCBI Taxonomy" id="574096"/>
    <lineage>
        <taxon>Bacteria</taxon>
        <taxon>Pseudomonadati</taxon>
        <taxon>Pseudomonadota</taxon>
        <taxon>Gammaproteobacteria</taxon>
        <taxon>Enterobacterales</taxon>
        <taxon>Erwiniaceae</taxon>
        <taxon>Pantoea</taxon>
    </lineage>
</organism>
<evidence type="ECO:0000256" key="3">
    <source>
        <dbReference type="ARBA" id="ARBA00012953"/>
    </source>
</evidence>
<evidence type="ECO:0000313" key="9">
    <source>
        <dbReference type="Proteomes" id="UP000245981"/>
    </source>
</evidence>
<name>A0A2V2BKB0_9GAMM</name>
<dbReference type="EC" id="3.1.3.71" evidence="3"/>
<gene>
    <name evidence="8" type="ORF">C7431_103539</name>
</gene>
<proteinExistence type="inferred from homology"/>
<dbReference type="PANTHER" id="PTHR37311:SF1">
    <property type="entry name" value="2-PHOSPHOSULFOLACTATE PHOSPHATASE-RELATED"/>
    <property type="match status" value="1"/>
</dbReference>
<comment type="similarity">
    <text evidence="2">Belongs to the ComB family.</text>
</comment>
<dbReference type="SUPFAM" id="SSF142823">
    <property type="entry name" value="ComB-like"/>
    <property type="match status" value="1"/>
</dbReference>
<protein>
    <recommendedName>
        <fullName evidence="4">Probable 2-phosphosulfolactate phosphatase</fullName>
        <ecNumber evidence="3">3.1.3.71</ecNumber>
    </recommendedName>
</protein>
<evidence type="ECO:0000313" key="8">
    <source>
        <dbReference type="EMBL" id="PWK98763.1"/>
    </source>
</evidence>
<evidence type="ECO:0000256" key="5">
    <source>
        <dbReference type="ARBA" id="ARBA00022801"/>
    </source>
</evidence>
<evidence type="ECO:0000256" key="2">
    <source>
        <dbReference type="ARBA" id="ARBA00009997"/>
    </source>
</evidence>
<dbReference type="InterPro" id="IPR005238">
    <property type="entry name" value="ComB-like"/>
</dbReference>
<dbReference type="InterPro" id="IPR036702">
    <property type="entry name" value="ComB-like_sf"/>
</dbReference>
<evidence type="ECO:0000256" key="7">
    <source>
        <dbReference type="ARBA" id="ARBA00033711"/>
    </source>
</evidence>
<dbReference type="Pfam" id="PF04029">
    <property type="entry name" value="2-ph_phosp"/>
    <property type="match status" value="1"/>
</dbReference>
<dbReference type="STRING" id="574096.HA38_10975"/>
<evidence type="ECO:0000256" key="6">
    <source>
        <dbReference type="ARBA" id="ARBA00022842"/>
    </source>
</evidence>
<evidence type="ECO:0000256" key="4">
    <source>
        <dbReference type="ARBA" id="ARBA00021948"/>
    </source>
</evidence>
<dbReference type="AlphaFoldDB" id="A0A2V2BKB0"/>
<dbReference type="GO" id="GO:0000287">
    <property type="term" value="F:magnesium ion binding"/>
    <property type="evidence" value="ECO:0007669"/>
    <property type="project" value="InterPro"/>
</dbReference>
<comment type="caution">
    <text evidence="8">The sequence shown here is derived from an EMBL/GenBank/DDBJ whole genome shotgun (WGS) entry which is preliminary data.</text>
</comment>
<sequence length="246" mass="26799">MHWYSQQAYNIRLEWGIPAVEHLAGEVDAVVIIDVMSFSTCVSLAVENGARVYPYPWKDHSVTHYALSVGAIAANSDRRFSGEGYSLSPHTLLHVRKGEKLVLPSPNGSAACFRAREWGVPIFTGCFRNLSATAAACRLFERLLIVPCGERWPDGSLRPCIEDYVAAGGIIAALGRSGLSPEAETAVAAWQYHQAINVASLHDCSSAKELIQRGFVDDVTLCLALDTATQACYLTGDFFESRPFSS</sequence>
<accession>A0A2V2BKB0</accession>
<keyword evidence="6" id="KW-0460">Magnesium</keyword>